<evidence type="ECO:0008006" key="3">
    <source>
        <dbReference type="Google" id="ProtNLM"/>
    </source>
</evidence>
<reference evidence="1 2" key="1">
    <citation type="submission" date="2012-12" db="EMBL/GenBank/DDBJ databases">
        <title>Genome assembly of Fulvivirga imtechensis AK7.</title>
        <authorList>
            <person name="Nupur N."/>
            <person name="Khatri I."/>
            <person name="Kumar R."/>
            <person name="Subramanian S."/>
            <person name="Pinnaka A."/>
        </authorList>
    </citation>
    <scope>NUCLEOTIDE SEQUENCE [LARGE SCALE GENOMIC DNA]</scope>
    <source>
        <strain evidence="1 2">AK7</strain>
    </source>
</reference>
<evidence type="ECO:0000313" key="1">
    <source>
        <dbReference type="EMBL" id="ELR72058.1"/>
    </source>
</evidence>
<comment type="caution">
    <text evidence="1">The sequence shown here is derived from an EMBL/GenBank/DDBJ whole genome shotgun (WGS) entry which is preliminary data.</text>
</comment>
<keyword evidence="2" id="KW-1185">Reference proteome</keyword>
<accession>L8JV10</accession>
<gene>
    <name evidence="1" type="ORF">C900_01923</name>
</gene>
<protein>
    <recommendedName>
        <fullName evidence="3">START domain-containing protein</fullName>
    </recommendedName>
</protein>
<dbReference type="Proteomes" id="UP000011135">
    <property type="component" value="Unassembled WGS sequence"/>
</dbReference>
<dbReference type="SUPFAM" id="SSF55961">
    <property type="entry name" value="Bet v1-like"/>
    <property type="match status" value="1"/>
</dbReference>
<sequence>MLFNTCLTVAQSRKWESATSKDGKIATKYSISTRSDENGNDVALIESVTTATEKINMDRCIELMKDVSKHKFFHSDDSSTVVKTISENEWIIYYYTEGTFFTPDADGVYTLTFTEDKSNKTADFTIQAVPTLLERTEAKRFTYLNKGYSFEDMKDGTVRITMTTRLSPAFRVPGWIMNMAFPHTFFDVMQKFINLAHNE</sequence>
<dbReference type="Gene3D" id="3.30.530.20">
    <property type="match status" value="1"/>
</dbReference>
<dbReference type="STRING" id="1237149.C900_01923"/>
<proteinExistence type="predicted"/>
<dbReference type="InterPro" id="IPR023393">
    <property type="entry name" value="START-like_dom_sf"/>
</dbReference>
<evidence type="ECO:0000313" key="2">
    <source>
        <dbReference type="Proteomes" id="UP000011135"/>
    </source>
</evidence>
<organism evidence="1 2">
    <name type="scientific">Fulvivirga imtechensis AK7</name>
    <dbReference type="NCBI Taxonomy" id="1237149"/>
    <lineage>
        <taxon>Bacteria</taxon>
        <taxon>Pseudomonadati</taxon>
        <taxon>Bacteroidota</taxon>
        <taxon>Cytophagia</taxon>
        <taxon>Cytophagales</taxon>
        <taxon>Fulvivirgaceae</taxon>
        <taxon>Fulvivirga</taxon>
    </lineage>
</organism>
<dbReference type="eggNOG" id="ENOG50300PY">
    <property type="taxonomic scope" value="Bacteria"/>
</dbReference>
<dbReference type="EMBL" id="AMZN01000028">
    <property type="protein sequence ID" value="ELR72058.1"/>
    <property type="molecule type" value="Genomic_DNA"/>
</dbReference>
<dbReference type="AlphaFoldDB" id="L8JV10"/>
<name>L8JV10_9BACT</name>